<comment type="caution">
    <text evidence="2">The sequence shown here is derived from an EMBL/GenBank/DDBJ whole genome shotgun (WGS) entry which is preliminary data.</text>
</comment>
<feature type="transmembrane region" description="Helical" evidence="1">
    <location>
        <begin position="92"/>
        <end position="110"/>
    </location>
</feature>
<evidence type="ECO:0000313" key="3">
    <source>
        <dbReference type="Proteomes" id="UP000326924"/>
    </source>
</evidence>
<keyword evidence="1" id="KW-0472">Membrane</keyword>
<proteinExistence type="predicted"/>
<organism evidence="2 3">
    <name type="scientific">Sphaerosporella brunnea</name>
    <dbReference type="NCBI Taxonomy" id="1250544"/>
    <lineage>
        <taxon>Eukaryota</taxon>
        <taxon>Fungi</taxon>
        <taxon>Dikarya</taxon>
        <taxon>Ascomycota</taxon>
        <taxon>Pezizomycotina</taxon>
        <taxon>Pezizomycetes</taxon>
        <taxon>Pezizales</taxon>
        <taxon>Pyronemataceae</taxon>
        <taxon>Sphaerosporella</taxon>
    </lineage>
</organism>
<keyword evidence="1" id="KW-1133">Transmembrane helix</keyword>
<dbReference type="InParanoid" id="A0A5J5F7L2"/>
<gene>
    <name evidence="2" type="ORF">FN846DRAFT_255678</name>
</gene>
<protein>
    <submittedName>
        <fullName evidence="2">Uncharacterized protein</fullName>
    </submittedName>
</protein>
<keyword evidence="1" id="KW-0812">Transmembrane</keyword>
<dbReference type="Proteomes" id="UP000326924">
    <property type="component" value="Unassembled WGS sequence"/>
</dbReference>
<sequence length="176" mass="21094">MGGENDRFFFFFFLFFFFHRGFRYVSRLLAMRPSRCMIMELCQLFESEPPDHRRHHYWDLFSVNITYPLFSVGQYTQHRNMFNDLLSPPGEMGFGVIRFFFFFFVSGGRRKVLGWSLRILKIIFRCFFAFFFLRVSHFCLAAVLIFGGLFQTQKVVFFFFFLLGEADGVVVLREKS</sequence>
<dbReference type="AlphaFoldDB" id="A0A5J5F7L2"/>
<keyword evidence="3" id="KW-1185">Reference proteome</keyword>
<reference evidence="2 3" key="1">
    <citation type="submission" date="2019-09" db="EMBL/GenBank/DDBJ databases">
        <title>Draft genome of the ectomycorrhizal ascomycete Sphaerosporella brunnea.</title>
        <authorList>
            <consortium name="DOE Joint Genome Institute"/>
            <person name="Benucci G.M."/>
            <person name="Marozzi G."/>
            <person name="Antonielli L."/>
            <person name="Sanchez S."/>
            <person name="Marco P."/>
            <person name="Wang X."/>
            <person name="Falini L.B."/>
            <person name="Barry K."/>
            <person name="Haridas S."/>
            <person name="Lipzen A."/>
            <person name="Labutti K."/>
            <person name="Grigoriev I.V."/>
            <person name="Murat C."/>
            <person name="Martin F."/>
            <person name="Albertini E."/>
            <person name="Donnini D."/>
            <person name="Bonito G."/>
        </authorList>
    </citation>
    <scope>NUCLEOTIDE SEQUENCE [LARGE SCALE GENOMIC DNA]</scope>
    <source>
        <strain evidence="2 3">Sb_GMNB300</strain>
    </source>
</reference>
<evidence type="ECO:0000313" key="2">
    <source>
        <dbReference type="EMBL" id="KAA8912741.1"/>
    </source>
</evidence>
<dbReference type="EMBL" id="VXIS01000020">
    <property type="protein sequence ID" value="KAA8912741.1"/>
    <property type="molecule type" value="Genomic_DNA"/>
</dbReference>
<accession>A0A5J5F7L2</accession>
<feature type="transmembrane region" description="Helical" evidence="1">
    <location>
        <begin position="122"/>
        <end position="149"/>
    </location>
</feature>
<evidence type="ECO:0000256" key="1">
    <source>
        <dbReference type="SAM" id="Phobius"/>
    </source>
</evidence>
<feature type="transmembrane region" description="Helical" evidence="1">
    <location>
        <begin position="155"/>
        <end position="172"/>
    </location>
</feature>
<name>A0A5J5F7L2_9PEZI</name>